<evidence type="ECO:0000256" key="6">
    <source>
        <dbReference type="ARBA" id="ARBA00052582"/>
    </source>
</evidence>
<keyword evidence="3" id="KW-0560">Oxidoreductase</keyword>
<evidence type="ECO:0000256" key="7">
    <source>
        <dbReference type="ARBA" id="ARBA00052769"/>
    </source>
</evidence>
<dbReference type="Proteomes" id="UP000612055">
    <property type="component" value="Unassembled WGS sequence"/>
</dbReference>
<evidence type="ECO:0000256" key="8">
    <source>
        <dbReference type="ARBA" id="ARBA00056683"/>
    </source>
</evidence>
<dbReference type="Gene3D" id="1.10.1040.10">
    <property type="entry name" value="N-(1-d-carboxylethyl)-l-norvaline Dehydrogenase, domain 2"/>
    <property type="match status" value="1"/>
</dbReference>
<dbReference type="SUPFAM" id="SSF51735">
    <property type="entry name" value="NAD(P)-binding Rossmann-fold domains"/>
    <property type="match status" value="1"/>
</dbReference>
<evidence type="ECO:0000259" key="10">
    <source>
        <dbReference type="Pfam" id="PF03446"/>
    </source>
</evidence>
<dbReference type="GO" id="GO:0051287">
    <property type="term" value="F:NAD binding"/>
    <property type="evidence" value="ECO:0007669"/>
    <property type="project" value="InterPro"/>
</dbReference>
<dbReference type="InterPro" id="IPR051265">
    <property type="entry name" value="HIBADH-related_NP60_sf"/>
</dbReference>
<reference evidence="12" key="1">
    <citation type="journal article" date="2020" name="bioRxiv">
        <title>Comparative genomics of Chlamydomonas.</title>
        <authorList>
            <person name="Craig R.J."/>
            <person name="Hasan A.R."/>
            <person name="Ness R.W."/>
            <person name="Keightley P.D."/>
        </authorList>
    </citation>
    <scope>NUCLEOTIDE SEQUENCE</scope>
    <source>
        <strain evidence="12">CCAP 11/70</strain>
    </source>
</reference>
<feature type="domain" description="6-phosphogluconate dehydrogenase NADP-binding" evidence="10">
    <location>
        <begin position="7"/>
        <end position="168"/>
    </location>
</feature>
<dbReference type="SUPFAM" id="SSF48179">
    <property type="entry name" value="6-phosphogluconate dehydrogenase C-terminal domain-like"/>
    <property type="match status" value="1"/>
</dbReference>
<sequence>MAEAKLNVGFLGLGIMGEAMARNLLKSGLFASVTVWNRTLSKCEPLKSEGAKVADTPAAVVAACDVTFAMLADPDTALAVALGDNGAVAGISAGKGYVDMSTVDEACSSKIGAAVTAKGGRFLEGPVSGSKKPAIDGQLVIMAAGDKELFDLVQPAFGVMGKRSFYLGATGAAARMKLVVNMVMGSMMGAFCEGMALADKAGLEQSALLEILGLGAMANPMFALKGPAIQARAYPPAFPLKHQQKDLRLALALGDALDVPLPVAAAANECYKEAKAKGLGDSDFAAVYESTQKKA</sequence>
<evidence type="ECO:0000256" key="3">
    <source>
        <dbReference type="ARBA" id="ARBA00023002"/>
    </source>
</evidence>
<dbReference type="PROSITE" id="PS00895">
    <property type="entry name" value="3_HYDROXYISOBUT_DH"/>
    <property type="match status" value="1"/>
</dbReference>
<dbReference type="EMBL" id="JAEHOE010000080">
    <property type="protein sequence ID" value="KAG2488739.1"/>
    <property type="molecule type" value="Genomic_DNA"/>
</dbReference>
<dbReference type="FunFam" id="1.10.1040.10:FF:000016">
    <property type="entry name" value="Glyoxylate/succinic semialdehyde reductase 2"/>
    <property type="match status" value="1"/>
</dbReference>
<evidence type="ECO:0000256" key="5">
    <source>
        <dbReference type="ARBA" id="ARBA00023027"/>
    </source>
</evidence>
<dbReference type="PIRSF" id="PIRSF000103">
    <property type="entry name" value="HIBADH"/>
    <property type="match status" value="1"/>
</dbReference>
<dbReference type="GO" id="GO:0050661">
    <property type="term" value="F:NADP binding"/>
    <property type="evidence" value="ECO:0007669"/>
    <property type="project" value="InterPro"/>
</dbReference>
<comment type="similarity">
    <text evidence="1">Belongs to the HIBADH-related family. NP60 subfamily.</text>
</comment>
<dbReference type="InterPro" id="IPR002204">
    <property type="entry name" value="3-OH-isobutyrate_DH-rel_CS"/>
</dbReference>
<organism evidence="12 13">
    <name type="scientific">Edaphochlamys debaryana</name>
    <dbReference type="NCBI Taxonomy" id="47281"/>
    <lineage>
        <taxon>Eukaryota</taxon>
        <taxon>Viridiplantae</taxon>
        <taxon>Chlorophyta</taxon>
        <taxon>core chlorophytes</taxon>
        <taxon>Chlorophyceae</taxon>
        <taxon>CS clade</taxon>
        <taxon>Chlamydomonadales</taxon>
        <taxon>Chlamydomonadales incertae sedis</taxon>
        <taxon>Edaphochlamys</taxon>
    </lineage>
</organism>
<dbReference type="GO" id="GO:0030267">
    <property type="term" value="F:glyoxylate reductase (NADPH) activity"/>
    <property type="evidence" value="ECO:0007669"/>
    <property type="project" value="UniProtKB-EC"/>
</dbReference>
<dbReference type="Gene3D" id="3.40.50.720">
    <property type="entry name" value="NAD(P)-binding Rossmann-like Domain"/>
    <property type="match status" value="1"/>
</dbReference>
<proteinExistence type="inferred from homology"/>
<keyword evidence="5" id="KW-0520">NAD</keyword>
<comment type="caution">
    <text evidence="12">The sequence shown here is derived from an EMBL/GenBank/DDBJ whole genome shotgun (WGS) entry which is preliminary data.</text>
</comment>
<comment type="catalytic activity">
    <reaction evidence="7">
        <text>glycolate + NADP(+) = glyoxylate + NADPH + H(+)</text>
        <dbReference type="Rhea" id="RHEA:10992"/>
        <dbReference type="ChEBI" id="CHEBI:15378"/>
        <dbReference type="ChEBI" id="CHEBI:29805"/>
        <dbReference type="ChEBI" id="CHEBI:36655"/>
        <dbReference type="ChEBI" id="CHEBI:57783"/>
        <dbReference type="ChEBI" id="CHEBI:58349"/>
        <dbReference type="EC" id="1.1.1.79"/>
    </reaction>
</comment>
<evidence type="ECO:0000256" key="9">
    <source>
        <dbReference type="PIRSR" id="PIRSR000103-1"/>
    </source>
</evidence>
<dbReference type="Pfam" id="PF03446">
    <property type="entry name" value="NAD_binding_2"/>
    <property type="match status" value="1"/>
</dbReference>
<evidence type="ECO:0000256" key="1">
    <source>
        <dbReference type="ARBA" id="ARBA00007598"/>
    </source>
</evidence>
<protein>
    <submittedName>
        <fullName evidence="12">Uncharacterized protein</fullName>
    </submittedName>
</protein>
<keyword evidence="4" id="KW-0346">Stress response</keyword>
<comment type="catalytic activity">
    <reaction evidence="6">
        <text>4-hydroxybutanoate + NADP(+) = succinate semialdehyde + NADPH + H(+)</text>
        <dbReference type="Rhea" id="RHEA:26381"/>
        <dbReference type="ChEBI" id="CHEBI:15378"/>
        <dbReference type="ChEBI" id="CHEBI:16724"/>
        <dbReference type="ChEBI" id="CHEBI:57706"/>
        <dbReference type="ChEBI" id="CHEBI:57783"/>
        <dbReference type="ChEBI" id="CHEBI:58349"/>
        <dbReference type="EC" id="1.1.1.n11"/>
    </reaction>
</comment>
<feature type="domain" description="3-hydroxyisobutyrate dehydrogenase-like NAD-binding" evidence="11">
    <location>
        <begin position="171"/>
        <end position="289"/>
    </location>
</feature>
<keyword evidence="13" id="KW-1185">Reference proteome</keyword>
<dbReference type="InterPro" id="IPR029154">
    <property type="entry name" value="HIBADH-like_NADP-bd"/>
</dbReference>
<evidence type="ECO:0000259" key="11">
    <source>
        <dbReference type="Pfam" id="PF14833"/>
    </source>
</evidence>
<feature type="active site" evidence="9">
    <location>
        <position position="177"/>
    </location>
</feature>
<dbReference type="AlphaFoldDB" id="A0A836BV83"/>
<dbReference type="OrthoDB" id="435038at2759"/>
<dbReference type="InterPro" id="IPR013328">
    <property type="entry name" value="6PGD_dom2"/>
</dbReference>
<evidence type="ECO:0000256" key="2">
    <source>
        <dbReference type="ARBA" id="ARBA00022857"/>
    </source>
</evidence>
<dbReference type="InterPro" id="IPR006115">
    <property type="entry name" value="6PGDH_NADP-bd"/>
</dbReference>
<dbReference type="InterPro" id="IPR015815">
    <property type="entry name" value="HIBADH-related"/>
</dbReference>
<gene>
    <name evidence="12" type="ORF">HYH03_012738</name>
</gene>
<dbReference type="PANTHER" id="PTHR43580">
    <property type="entry name" value="OXIDOREDUCTASE GLYR1-RELATED"/>
    <property type="match status" value="1"/>
</dbReference>
<evidence type="ECO:0000256" key="4">
    <source>
        <dbReference type="ARBA" id="ARBA00023016"/>
    </source>
</evidence>
<dbReference type="Pfam" id="PF14833">
    <property type="entry name" value="NAD_binding_11"/>
    <property type="match status" value="1"/>
</dbReference>
<dbReference type="PANTHER" id="PTHR43580:SF2">
    <property type="entry name" value="CYTOKINE-LIKE NUCLEAR FACTOR N-PAC"/>
    <property type="match status" value="1"/>
</dbReference>
<name>A0A836BV83_9CHLO</name>
<evidence type="ECO:0000313" key="12">
    <source>
        <dbReference type="EMBL" id="KAG2488739.1"/>
    </source>
</evidence>
<dbReference type="InterPro" id="IPR036291">
    <property type="entry name" value="NAD(P)-bd_dom_sf"/>
</dbReference>
<dbReference type="FunFam" id="3.40.50.720:FF:000058">
    <property type="entry name" value="Putative oxidoreductase GLYR1 homolog"/>
    <property type="match status" value="1"/>
</dbReference>
<comment type="function">
    <text evidence="8">Catalyzes the NADPH-dependent reduction of glyoxylate to glycolate as well as succinic semialdehyde (SSA) to gamma-hydroxybutyrate in vitro. May function in redox homeostasis and play a role in oxidative stress tolerance by detoxifying glyoxylate and SSA generated in glycolate metabolism and GABA metabolism, respectively.</text>
</comment>
<accession>A0A836BV83</accession>
<keyword evidence="2" id="KW-0521">NADP</keyword>
<dbReference type="GO" id="GO:0005737">
    <property type="term" value="C:cytoplasm"/>
    <property type="evidence" value="ECO:0007669"/>
    <property type="project" value="UniProtKB-ARBA"/>
</dbReference>
<evidence type="ECO:0000313" key="13">
    <source>
        <dbReference type="Proteomes" id="UP000612055"/>
    </source>
</evidence>
<dbReference type="InterPro" id="IPR008927">
    <property type="entry name" value="6-PGluconate_DH-like_C_sf"/>
</dbReference>